<dbReference type="RefSeq" id="WP_184070608.1">
    <property type="nucleotide sequence ID" value="NZ_JACHNZ010000036.1"/>
</dbReference>
<evidence type="ECO:0000313" key="2">
    <source>
        <dbReference type="Proteomes" id="UP000566324"/>
    </source>
</evidence>
<name>A0A7W7B399_9SPHN</name>
<dbReference type="AlphaFoldDB" id="A0A7W7B399"/>
<organism evidence="1 2">
    <name type="scientific">Sphingosinicella soli</name>
    <dbReference type="NCBI Taxonomy" id="333708"/>
    <lineage>
        <taxon>Bacteria</taxon>
        <taxon>Pseudomonadati</taxon>
        <taxon>Pseudomonadota</taxon>
        <taxon>Alphaproteobacteria</taxon>
        <taxon>Sphingomonadales</taxon>
        <taxon>Sphingosinicellaceae</taxon>
        <taxon>Sphingosinicella</taxon>
    </lineage>
</organism>
<dbReference type="EMBL" id="JACHNZ010000036">
    <property type="protein sequence ID" value="MBB4633208.1"/>
    <property type="molecule type" value="Genomic_DNA"/>
</dbReference>
<sequence length="221" mass="23655">MANLIVQPDAAYLMTDSGLFTPGGTILALMPKVLAVRSQSLAIATTGSLQAIVLSSLVRSIPDWEACDQEAFVRALPGVVRGFYADQGLDPDQRPSEVFIALYSRRHGRPMGLSFMTGFPTPLPNVQPWTLRPCLQALNPDVDLRAVYGREVRLRNPSFVPLRDALPLVEAQRGVRTGWGIMPDGVGAVAGEITLTTVSAAGIECAALHTYGDIEGELVAA</sequence>
<dbReference type="Proteomes" id="UP000566324">
    <property type="component" value="Unassembled WGS sequence"/>
</dbReference>
<gene>
    <name evidence="1" type="ORF">GGQ98_002838</name>
</gene>
<reference evidence="1 2" key="1">
    <citation type="submission" date="2020-08" db="EMBL/GenBank/DDBJ databases">
        <title>Genomic Encyclopedia of Type Strains, Phase IV (KMG-IV): sequencing the most valuable type-strain genomes for metagenomic binning, comparative biology and taxonomic classification.</title>
        <authorList>
            <person name="Goeker M."/>
        </authorList>
    </citation>
    <scope>NUCLEOTIDE SEQUENCE [LARGE SCALE GENOMIC DNA]</scope>
    <source>
        <strain evidence="1 2">DSM 17328</strain>
    </source>
</reference>
<evidence type="ECO:0000313" key="1">
    <source>
        <dbReference type="EMBL" id="MBB4633208.1"/>
    </source>
</evidence>
<accession>A0A7W7B399</accession>
<protein>
    <submittedName>
        <fullName evidence="1">Uncharacterized protein</fullName>
    </submittedName>
</protein>
<keyword evidence="2" id="KW-1185">Reference proteome</keyword>
<proteinExistence type="predicted"/>
<comment type="caution">
    <text evidence="1">The sequence shown here is derived from an EMBL/GenBank/DDBJ whole genome shotgun (WGS) entry which is preliminary data.</text>
</comment>